<dbReference type="InterPro" id="IPR027417">
    <property type="entry name" value="P-loop_NTPase"/>
</dbReference>
<reference evidence="9" key="1">
    <citation type="journal article" date="2022" name="Microbiol. Resour. Announc.">
        <title>Genome Sequence of Cupriavidus campinensis Strain G5, a Member of a Bacterial Consortium Capable of Polyethylene Degradation.</title>
        <authorList>
            <person name="Schneider B."/>
            <person name="Pfeiffer F."/>
            <person name="Dyall-Smith M."/>
            <person name="Kunte H.J."/>
        </authorList>
    </citation>
    <scope>NUCLEOTIDE SEQUENCE</scope>
    <source>
        <strain evidence="9">G5</strain>
    </source>
</reference>
<dbReference type="SUPFAM" id="SSF52540">
    <property type="entry name" value="P-loop containing nucleoside triphosphate hydrolases"/>
    <property type="match status" value="1"/>
</dbReference>
<evidence type="ECO:0000259" key="8">
    <source>
        <dbReference type="PROSITE" id="PS50893"/>
    </source>
</evidence>
<sequence length="260" mass="27607">MLTARNLQCSRGRRRVLDAIDIDLPAGEVLGVLGANGAGKSTLLGTLAGELTPEPGLLLNGREMAAWSVASLARCRAVLPQSPGLGFDLPARDVVAMGAYPFPELAPRALATLIDRALEIADVRALAPRAYQSLSGGEQQRVQFARTLVQVLACRAADEYRVLFLDEPTSSLDPRHQLLLLQAVRTLSRTDGLAVLVVLHDVNLAARWCDRLLLLADGRTVALGAPADVLSPAHLATVYGMDATVIDSPVHPGTPMVVFG</sequence>
<keyword evidence="4" id="KW-0547">Nucleotide-binding</keyword>
<reference evidence="9" key="2">
    <citation type="submission" date="2022-05" db="EMBL/GenBank/DDBJ databases">
        <authorList>
            <person name="Kunte H.-J."/>
        </authorList>
    </citation>
    <scope>NUCLEOTIDE SEQUENCE</scope>
    <source>
        <strain evidence="9">G5</strain>
    </source>
</reference>
<evidence type="ECO:0000313" key="10">
    <source>
        <dbReference type="Proteomes" id="UP001056132"/>
    </source>
</evidence>
<dbReference type="InterPro" id="IPR017871">
    <property type="entry name" value="ABC_transporter-like_CS"/>
</dbReference>
<evidence type="ECO:0000256" key="5">
    <source>
        <dbReference type="ARBA" id="ARBA00022840"/>
    </source>
</evidence>
<evidence type="ECO:0000256" key="4">
    <source>
        <dbReference type="ARBA" id="ARBA00022741"/>
    </source>
</evidence>
<dbReference type="Gene3D" id="3.40.50.300">
    <property type="entry name" value="P-loop containing nucleotide triphosphate hydrolases"/>
    <property type="match status" value="1"/>
</dbReference>
<name>A0AAE9I759_9BURK</name>
<evidence type="ECO:0000256" key="1">
    <source>
        <dbReference type="ARBA" id="ARBA00022448"/>
    </source>
</evidence>
<dbReference type="RefSeq" id="WP_250025806.1">
    <property type="nucleotide sequence ID" value="NZ_CP097331.1"/>
</dbReference>
<proteinExistence type="predicted"/>
<gene>
    <name evidence="9" type="ORF">M5D45_20170</name>
</gene>
<evidence type="ECO:0000256" key="2">
    <source>
        <dbReference type="ARBA" id="ARBA00022475"/>
    </source>
</evidence>
<organism evidence="9 10">
    <name type="scientific">Cupriavidus campinensis</name>
    <dbReference type="NCBI Taxonomy" id="151783"/>
    <lineage>
        <taxon>Bacteria</taxon>
        <taxon>Pseudomonadati</taxon>
        <taxon>Pseudomonadota</taxon>
        <taxon>Betaproteobacteria</taxon>
        <taxon>Burkholderiales</taxon>
        <taxon>Burkholderiaceae</taxon>
        <taxon>Cupriavidus</taxon>
    </lineage>
</organism>
<evidence type="ECO:0000256" key="6">
    <source>
        <dbReference type="ARBA" id="ARBA00022967"/>
    </source>
</evidence>
<dbReference type="PANTHER" id="PTHR42794">
    <property type="entry name" value="HEMIN IMPORT ATP-BINDING PROTEIN HMUV"/>
    <property type="match status" value="1"/>
</dbReference>
<dbReference type="InterPro" id="IPR003593">
    <property type="entry name" value="AAA+_ATPase"/>
</dbReference>
<dbReference type="InterPro" id="IPR003439">
    <property type="entry name" value="ABC_transporter-like_ATP-bd"/>
</dbReference>
<evidence type="ECO:0000256" key="7">
    <source>
        <dbReference type="ARBA" id="ARBA00037066"/>
    </source>
</evidence>
<dbReference type="KEGG" id="ccam:M5D45_20170"/>
<keyword evidence="5 9" id="KW-0067">ATP-binding</keyword>
<keyword evidence="2" id="KW-1003">Cell membrane</keyword>
<comment type="function">
    <text evidence="7">Part of the ABC transporter complex HmuTUV involved in hemin import. Responsible for energy coupling to the transport system.</text>
</comment>
<accession>A0AAE9I759</accession>
<dbReference type="GO" id="GO:0005524">
    <property type="term" value="F:ATP binding"/>
    <property type="evidence" value="ECO:0007669"/>
    <property type="project" value="UniProtKB-KW"/>
</dbReference>
<dbReference type="NCBIfam" id="NF010068">
    <property type="entry name" value="PRK13548.1"/>
    <property type="match status" value="1"/>
</dbReference>
<keyword evidence="6" id="KW-1278">Translocase</keyword>
<dbReference type="PANTHER" id="PTHR42794:SF1">
    <property type="entry name" value="HEMIN IMPORT ATP-BINDING PROTEIN HMUV"/>
    <property type="match status" value="1"/>
</dbReference>
<evidence type="ECO:0000313" key="9">
    <source>
        <dbReference type="EMBL" id="URF07516.1"/>
    </source>
</evidence>
<keyword evidence="1" id="KW-0813">Transport</keyword>
<dbReference type="PROSITE" id="PS50893">
    <property type="entry name" value="ABC_TRANSPORTER_2"/>
    <property type="match status" value="1"/>
</dbReference>
<dbReference type="CDD" id="cd03214">
    <property type="entry name" value="ABC_Iron-Siderophores_B12_Hemin"/>
    <property type="match status" value="1"/>
</dbReference>
<dbReference type="AlphaFoldDB" id="A0AAE9I759"/>
<dbReference type="Proteomes" id="UP001056132">
    <property type="component" value="Chromosome 2"/>
</dbReference>
<dbReference type="SMART" id="SM00382">
    <property type="entry name" value="AAA"/>
    <property type="match status" value="1"/>
</dbReference>
<dbReference type="Pfam" id="PF00005">
    <property type="entry name" value="ABC_tran"/>
    <property type="match status" value="1"/>
</dbReference>
<keyword evidence="3" id="KW-0997">Cell inner membrane</keyword>
<protein>
    <submittedName>
        <fullName evidence="9">Heme ABC transporter ATP-binding protein</fullName>
    </submittedName>
</protein>
<dbReference type="GO" id="GO:0016887">
    <property type="term" value="F:ATP hydrolysis activity"/>
    <property type="evidence" value="ECO:0007669"/>
    <property type="project" value="InterPro"/>
</dbReference>
<dbReference type="PROSITE" id="PS00211">
    <property type="entry name" value="ABC_TRANSPORTER_1"/>
    <property type="match status" value="1"/>
</dbReference>
<keyword evidence="3" id="KW-0472">Membrane</keyword>
<evidence type="ECO:0000256" key="3">
    <source>
        <dbReference type="ARBA" id="ARBA00022519"/>
    </source>
</evidence>
<feature type="domain" description="ABC transporter" evidence="8">
    <location>
        <begin position="2"/>
        <end position="242"/>
    </location>
</feature>
<dbReference type="EMBL" id="CP097331">
    <property type="protein sequence ID" value="URF07516.1"/>
    <property type="molecule type" value="Genomic_DNA"/>
</dbReference>